<dbReference type="Proteomes" id="UP000315423">
    <property type="component" value="Unassembled WGS sequence"/>
</dbReference>
<evidence type="ECO:0000313" key="1">
    <source>
        <dbReference type="EMBL" id="TKY92114.1"/>
    </source>
</evidence>
<dbReference type="EC" id="2.8.1.12" evidence="1"/>
<reference evidence="1" key="1">
    <citation type="submission" date="2018-09" db="EMBL/GenBank/DDBJ databases">
        <title>A genomic encyclopedia of anaerobic methanotrophic archaea.</title>
        <authorList>
            <person name="Skennerton C.T."/>
            <person name="Chadwick G.L."/>
            <person name="Laso-Perez R."/>
            <person name="Leu A.O."/>
            <person name="Speth D.R."/>
            <person name="Yu H."/>
            <person name="Morgan-Lang C."/>
            <person name="Hatzenpichler R."/>
            <person name="Goudeau D."/>
            <person name="Malmstrom R."/>
            <person name="Woyke T."/>
            <person name="Hallam S."/>
            <person name="Tyson G.W."/>
            <person name="Wegener G."/>
            <person name="Boetius A."/>
            <person name="Orphan V.J."/>
        </authorList>
    </citation>
    <scope>NUCLEOTIDE SEQUENCE</scope>
    <source>
        <strain evidence="1">CONS3730D10UFb2</strain>
    </source>
</reference>
<comment type="caution">
    <text evidence="1">The sequence shown here is derived from an EMBL/GenBank/DDBJ whole genome shotgun (WGS) entry which is preliminary data.</text>
</comment>
<dbReference type="EMBL" id="QYBA01000075">
    <property type="protein sequence ID" value="TKY92114.1"/>
    <property type="molecule type" value="Genomic_DNA"/>
</dbReference>
<proteinExistence type="predicted"/>
<organism evidence="1 2">
    <name type="scientific">Candidatus Methanomarinus sp</name>
    <dbReference type="NCBI Taxonomy" id="3386244"/>
    <lineage>
        <taxon>Archaea</taxon>
        <taxon>Methanobacteriati</taxon>
        <taxon>Methanobacteriota</taxon>
        <taxon>Stenosarchaea group</taxon>
        <taxon>Methanomicrobia</taxon>
        <taxon>Methanosarcinales</taxon>
        <taxon>ANME-2 cluster</taxon>
        <taxon>Candidatus Methanocomedenaceae</taxon>
        <taxon>Candidatus Methanomarinus</taxon>
    </lineage>
</organism>
<protein>
    <submittedName>
        <fullName evidence="1">Molybdopterin synthase</fullName>
        <ecNumber evidence="1">2.8.1.12</ecNumber>
    </submittedName>
</protein>
<name>A0AC61SBT7_9EURY</name>
<sequence>MKIISVTGYKKSGKSLLIEKLISELIKRGHVGTIKHIHNTDLNPKGTDTRRHMDSGADKAIGVTSTGTAVYSSNTTLEHALDELANAGMDYTVVEGFKDSHLPRIVMGDLELPYTVKKLSTGPNGITDATITELLNIIEQQPEYYTLDSLIVYMKRHPRINEAGAIGSFTGIVRQKTGEIETKALEFESYEGIAKQKLQQLENDIKERKGIIDIKIYHKTGWVMPGEDIVYIVVAASHRQQLFLALSDAIERIKTEIPIWKKEHTTTGEFWVEGHL</sequence>
<gene>
    <name evidence="1" type="ORF">C5S46_02350</name>
</gene>
<evidence type="ECO:0000313" key="2">
    <source>
        <dbReference type="Proteomes" id="UP000315423"/>
    </source>
</evidence>
<keyword evidence="1" id="KW-0808">Transferase</keyword>
<accession>A0AC61SBT7</accession>